<dbReference type="EMBL" id="BNCK01000004">
    <property type="protein sequence ID" value="GHF92887.1"/>
    <property type="molecule type" value="Genomic_DNA"/>
</dbReference>
<reference evidence="4" key="1">
    <citation type="journal article" date="2014" name="Int. J. Syst. Evol. Microbiol.">
        <title>Complete genome sequence of Corynebacterium casei LMG S-19264T (=DSM 44701T), isolated from a smear-ripened cheese.</title>
        <authorList>
            <consortium name="US DOE Joint Genome Institute (JGI-PGF)"/>
            <person name="Walter F."/>
            <person name="Albersmeier A."/>
            <person name="Kalinowski J."/>
            <person name="Ruckert C."/>
        </authorList>
    </citation>
    <scope>NUCLEOTIDE SEQUENCE</scope>
    <source>
        <strain evidence="4">KCTC 42731</strain>
    </source>
</reference>
<dbReference type="AlphaFoldDB" id="A0A919BK77"/>
<proteinExistence type="inferred from homology"/>
<feature type="region of interest" description="Disordered" evidence="2">
    <location>
        <begin position="395"/>
        <end position="433"/>
    </location>
</feature>
<protein>
    <submittedName>
        <fullName evidence="4">MexE family multidrug efflux RND transporter periplasmic adaptor subunit</fullName>
    </submittedName>
</protein>
<dbReference type="Gene3D" id="2.40.50.100">
    <property type="match status" value="1"/>
</dbReference>
<evidence type="ECO:0000313" key="5">
    <source>
        <dbReference type="Proteomes" id="UP000623842"/>
    </source>
</evidence>
<dbReference type="Pfam" id="PF25917">
    <property type="entry name" value="BSH_RND"/>
    <property type="match status" value="1"/>
</dbReference>
<organism evidence="4 5">
    <name type="scientific">Thalassotalea marina</name>
    <dbReference type="NCBI Taxonomy" id="1673741"/>
    <lineage>
        <taxon>Bacteria</taxon>
        <taxon>Pseudomonadati</taxon>
        <taxon>Pseudomonadota</taxon>
        <taxon>Gammaproteobacteria</taxon>
        <taxon>Alteromonadales</taxon>
        <taxon>Colwelliaceae</taxon>
        <taxon>Thalassotalea</taxon>
    </lineage>
</organism>
<feature type="domain" description="Multidrug resistance protein MdtA-like barrel-sandwich hybrid" evidence="3">
    <location>
        <begin position="74"/>
        <end position="208"/>
    </location>
</feature>
<comment type="caution">
    <text evidence="4">The sequence shown here is derived from an EMBL/GenBank/DDBJ whole genome shotgun (WGS) entry which is preliminary data.</text>
</comment>
<evidence type="ECO:0000259" key="3">
    <source>
        <dbReference type="Pfam" id="PF25917"/>
    </source>
</evidence>
<feature type="compositionally biased region" description="Basic and acidic residues" evidence="2">
    <location>
        <begin position="405"/>
        <end position="420"/>
    </location>
</feature>
<accession>A0A919BK77</accession>
<dbReference type="PANTHER" id="PTHR30469">
    <property type="entry name" value="MULTIDRUG RESISTANCE PROTEIN MDTA"/>
    <property type="match status" value="1"/>
</dbReference>
<keyword evidence="5" id="KW-1185">Reference proteome</keyword>
<evidence type="ECO:0000256" key="1">
    <source>
        <dbReference type="ARBA" id="ARBA00009477"/>
    </source>
</evidence>
<dbReference type="PANTHER" id="PTHR30469:SF12">
    <property type="entry name" value="MULTIDRUG RESISTANCE PROTEIN MDTA"/>
    <property type="match status" value="1"/>
</dbReference>
<reference evidence="4" key="2">
    <citation type="submission" date="2020-09" db="EMBL/GenBank/DDBJ databases">
        <authorList>
            <person name="Sun Q."/>
            <person name="Kim S."/>
        </authorList>
    </citation>
    <scope>NUCLEOTIDE SEQUENCE</scope>
    <source>
        <strain evidence="4">KCTC 42731</strain>
    </source>
</reference>
<dbReference type="InterPro" id="IPR058625">
    <property type="entry name" value="MdtA-like_BSH"/>
</dbReference>
<evidence type="ECO:0000313" key="4">
    <source>
        <dbReference type="EMBL" id="GHF92887.1"/>
    </source>
</evidence>
<name>A0A919BK77_9GAMM</name>
<dbReference type="GO" id="GO:0015562">
    <property type="term" value="F:efflux transmembrane transporter activity"/>
    <property type="evidence" value="ECO:0007669"/>
    <property type="project" value="TreeGrafter"/>
</dbReference>
<comment type="similarity">
    <text evidence="1">Belongs to the membrane fusion protein (MFP) (TC 8.A.1) family.</text>
</comment>
<dbReference type="InterPro" id="IPR006143">
    <property type="entry name" value="RND_pump_MFP"/>
</dbReference>
<dbReference type="Gene3D" id="2.40.30.170">
    <property type="match status" value="1"/>
</dbReference>
<sequence>MKNTMKKLILPIAVLAGFIVLAMIVMKNPPESKRGRPSQAPQLNVDVQTIVRKNFSIVVDSYGTVKPRTQSALLPQVSGQIIDISKDFRDGGFFEKGEVLVTLDDRDLKAEVKIAQANLLSAKQAYSEEQARVEQAKQDWQRLGNSATAPDLVLRKPQLMAAEAKVFSAQASLDKAKLAVERTKILAPFSGRVLNKQVDIGQLVSPSTRLAEIYAVDYVEIRLPLKNKDLPYMALPESTRLNDASEQNKPLVTFESGLIKGQYWTGRLVRTEGAYDENSQQLYVVAQIDDPYGVKTTKGMPLKIGQYVSAKINGKTVDQVITVPNKAIYQGSYVYIVENDLLMRKNIDIAWQNEQVAIIEQGLEAGQLLVLTPLGQVTSGTPVAINEKDGTIVTQNLKKRGMNKQGKEGKERRGKDKADKTQPQSIAANGGQS</sequence>
<feature type="compositionally biased region" description="Polar residues" evidence="2">
    <location>
        <begin position="421"/>
        <end position="433"/>
    </location>
</feature>
<dbReference type="GO" id="GO:1990281">
    <property type="term" value="C:efflux pump complex"/>
    <property type="evidence" value="ECO:0007669"/>
    <property type="project" value="TreeGrafter"/>
</dbReference>
<dbReference type="Gene3D" id="2.40.420.20">
    <property type="match status" value="1"/>
</dbReference>
<dbReference type="Gene3D" id="1.10.287.470">
    <property type="entry name" value="Helix hairpin bin"/>
    <property type="match status" value="1"/>
</dbReference>
<dbReference type="NCBIfam" id="TIGR01730">
    <property type="entry name" value="RND_mfp"/>
    <property type="match status" value="1"/>
</dbReference>
<dbReference type="Proteomes" id="UP000623842">
    <property type="component" value="Unassembled WGS sequence"/>
</dbReference>
<gene>
    <name evidence="4" type="ORF">GCM10017161_21370</name>
</gene>
<dbReference type="SUPFAM" id="SSF111369">
    <property type="entry name" value="HlyD-like secretion proteins"/>
    <property type="match status" value="1"/>
</dbReference>
<evidence type="ECO:0000256" key="2">
    <source>
        <dbReference type="SAM" id="MobiDB-lite"/>
    </source>
</evidence>